<dbReference type="RefSeq" id="WP_089393217.1">
    <property type="nucleotide sequence ID" value="NZ_FNEC01000003.1"/>
</dbReference>
<evidence type="ECO:0000313" key="2">
    <source>
        <dbReference type="EMBL" id="SNT34869.1"/>
    </source>
</evidence>
<keyword evidence="3" id="KW-1185">Reference proteome</keyword>
<dbReference type="Proteomes" id="UP000199693">
    <property type="component" value="Unassembled WGS sequence"/>
</dbReference>
<reference evidence="2 3" key="2">
    <citation type="submission" date="2017-06" db="EMBL/GenBank/DDBJ databases">
        <authorList>
            <person name="Varghese N."/>
            <person name="Submissions S."/>
        </authorList>
    </citation>
    <scope>NUCLEOTIDE SEQUENCE [LARGE SCALE GENOMIC DNA]</scope>
    <source>
        <strain evidence="2 3">RLD-1</strain>
    </source>
</reference>
<dbReference type="EMBL" id="FNEC01000003">
    <property type="protein sequence ID" value="SDI24378.1"/>
    <property type="molecule type" value="Genomic_DNA"/>
</dbReference>
<protein>
    <recommendedName>
        <fullName evidence="5">DUF1652 domain-containing protein</fullName>
    </recommendedName>
</protein>
<dbReference type="Proteomes" id="UP000198309">
    <property type="component" value="Unassembled WGS sequence"/>
</dbReference>
<dbReference type="EMBL" id="FZPC01000022">
    <property type="protein sequence ID" value="SNT34869.1"/>
    <property type="molecule type" value="Genomic_DNA"/>
</dbReference>
<proteinExistence type="predicted"/>
<evidence type="ECO:0000313" key="4">
    <source>
        <dbReference type="Proteomes" id="UP000199693"/>
    </source>
</evidence>
<evidence type="ECO:0000313" key="3">
    <source>
        <dbReference type="Proteomes" id="UP000198309"/>
    </source>
</evidence>
<name>A0A239LYU7_9PSED</name>
<accession>A0A239LYU7</accession>
<dbReference type="InterPro" id="IPR012448">
    <property type="entry name" value="DUF1652"/>
</dbReference>
<sequence>MQTYLQAKRILEDSFAPYGCRCTLEADGSMTVQLLAPNSTDVELTVPKIPRQDWNSLRAVARLALELRQTLDLAILQKDRPASAMHQKAS</sequence>
<evidence type="ECO:0008006" key="5">
    <source>
        <dbReference type="Google" id="ProtNLM"/>
    </source>
</evidence>
<evidence type="ECO:0000313" key="1">
    <source>
        <dbReference type="EMBL" id="SDI24378.1"/>
    </source>
</evidence>
<dbReference type="AlphaFoldDB" id="A0A239LYU7"/>
<gene>
    <name evidence="1" type="ORF">SAMN05216189_1003133</name>
    <name evidence="2" type="ORF">SAMN06295949_12284</name>
</gene>
<reference evidence="1 4" key="1">
    <citation type="submission" date="2016-10" db="EMBL/GenBank/DDBJ databases">
        <authorList>
            <person name="de Groot N.N."/>
        </authorList>
    </citation>
    <scope>NUCLEOTIDE SEQUENCE [LARGE SCALE GENOMIC DNA]</scope>
    <source>
        <strain evidence="1 4">CCM 7361</strain>
    </source>
</reference>
<organism evidence="1 4">
    <name type="scientific">Pseudomonas delhiensis</name>
    <dbReference type="NCBI Taxonomy" id="366289"/>
    <lineage>
        <taxon>Bacteria</taxon>
        <taxon>Pseudomonadati</taxon>
        <taxon>Pseudomonadota</taxon>
        <taxon>Gammaproteobacteria</taxon>
        <taxon>Pseudomonadales</taxon>
        <taxon>Pseudomonadaceae</taxon>
        <taxon>Pseudomonas</taxon>
    </lineage>
</organism>
<dbReference type="Pfam" id="PF07865">
    <property type="entry name" value="DUF1652"/>
    <property type="match status" value="1"/>
</dbReference>